<dbReference type="PROSITE" id="PS00101">
    <property type="entry name" value="HEXAPEP_TRANSFERASES"/>
    <property type="match status" value="1"/>
</dbReference>
<evidence type="ECO:0000256" key="3">
    <source>
        <dbReference type="ARBA" id="ARBA00022737"/>
    </source>
</evidence>
<sequence>MKNSIISLLWMAIRKVIESVFSTIYTPLTKLMFRLNGVEHKSGLRCAGIPKVYVTRRGIVTIGKSFSVNSGSNHNIIGRQGRTILWVEGNLSIGDYVGISNSALICRNRIRIGDHVVIGGNCVIYDTDFHPIDPALRLADSSDIEHAASAPVEIGDNVFIGAHTTVLKGVTIGENSVIGACSLVVKDIPSNEVWAGNPAKCIKKLNHSF</sequence>
<protein>
    <submittedName>
        <fullName evidence="5">Acyltransferase</fullName>
        <ecNumber evidence="5">2.3.1.-</ecNumber>
    </submittedName>
</protein>
<evidence type="ECO:0000256" key="2">
    <source>
        <dbReference type="ARBA" id="ARBA00022679"/>
    </source>
</evidence>
<dbReference type="Proteomes" id="UP001243717">
    <property type="component" value="Unassembled WGS sequence"/>
</dbReference>
<dbReference type="EC" id="2.3.1.-" evidence="5"/>
<keyword evidence="2 5" id="KW-0808">Transferase</keyword>
<dbReference type="SUPFAM" id="SSF51161">
    <property type="entry name" value="Trimeric LpxA-like enzymes"/>
    <property type="match status" value="1"/>
</dbReference>
<evidence type="ECO:0000256" key="4">
    <source>
        <dbReference type="ARBA" id="ARBA00023315"/>
    </source>
</evidence>
<proteinExistence type="inferred from homology"/>
<dbReference type="InterPro" id="IPR018357">
    <property type="entry name" value="Hexapep_transf_CS"/>
</dbReference>
<keyword evidence="3" id="KW-0677">Repeat</keyword>
<dbReference type="GO" id="GO:0016746">
    <property type="term" value="F:acyltransferase activity"/>
    <property type="evidence" value="ECO:0007669"/>
    <property type="project" value="UniProtKB-KW"/>
</dbReference>
<comment type="similarity">
    <text evidence="1">Belongs to the transferase hexapeptide repeat family.</text>
</comment>
<dbReference type="Pfam" id="PF14602">
    <property type="entry name" value="Hexapep_2"/>
    <property type="match status" value="1"/>
</dbReference>
<dbReference type="InterPro" id="IPR011004">
    <property type="entry name" value="Trimer_LpxA-like_sf"/>
</dbReference>
<dbReference type="InterPro" id="IPR001451">
    <property type="entry name" value="Hexapep"/>
</dbReference>
<gene>
    <name evidence="5" type="ORF">QEH59_15980</name>
</gene>
<dbReference type="RefSeq" id="WP_308986379.1">
    <property type="nucleotide sequence ID" value="NZ_JARXIC010000038.1"/>
</dbReference>
<name>A0ABU1AMN2_9BACT</name>
<organism evidence="5 6">
    <name type="scientific">Thalassobacterium sedimentorum</name>
    <dbReference type="NCBI Taxonomy" id="3041258"/>
    <lineage>
        <taxon>Bacteria</taxon>
        <taxon>Pseudomonadati</taxon>
        <taxon>Verrucomicrobiota</taxon>
        <taxon>Opitutia</taxon>
        <taxon>Puniceicoccales</taxon>
        <taxon>Coraliomargaritaceae</taxon>
        <taxon>Thalassobacterium</taxon>
    </lineage>
</organism>
<keyword evidence="4 5" id="KW-0012">Acyltransferase</keyword>
<dbReference type="PANTHER" id="PTHR23416:SF23">
    <property type="entry name" value="ACETYLTRANSFERASE C18B11.09C-RELATED"/>
    <property type="match status" value="1"/>
</dbReference>
<evidence type="ECO:0000313" key="6">
    <source>
        <dbReference type="Proteomes" id="UP001243717"/>
    </source>
</evidence>
<evidence type="ECO:0000256" key="1">
    <source>
        <dbReference type="ARBA" id="ARBA00007274"/>
    </source>
</evidence>
<dbReference type="EMBL" id="JARXIC010000038">
    <property type="protein sequence ID" value="MDQ8195934.1"/>
    <property type="molecule type" value="Genomic_DNA"/>
</dbReference>
<comment type="caution">
    <text evidence="5">The sequence shown here is derived from an EMBL/GenBank/DDBJ whole genome shotgun (WGS) entry which is preliminary data.</text>
</comment>
<dbReference type="PANTHER" id="PTHR23416">
    <property type="entry name" value="SIALIC ACID SYNTHASE-RELATED"/>
    <property type="match status" value="1"/>
</dbReference>
<dbReference type="InterPro" id="IPR051159">
    <property type="entry name" value="Hexapeptide_acetyltransf"/>
</dbReference>
<reference evidence="5 6" key="1">
    <citation type="submission" date="2023-04" db="EMBL/GenBank/DDBJ databases">
        <title>A novel bacteria isolated from coastal sediment.</title>
        <authorList>
            <person name="Liu X.-J."/>
            <person name="Du Z.-J."/>
        </authorList>
    </citation>
    <scope>NUCLEOTIDE SEQUENCE [LARGE SCALE GENOMIC DNA]</scope>
    <source>
        <strain evidence="5 6">SDUM461004</strain>
    </source>
</reference>
<keyword evidence="6" id="KW-1185">Reference proteome</keyword>
<evidence type="ECO:0000313" key="5">
    <source>
        <dbReference type="EMBL" id="MDQ8195934.1"/>
    </source>
</evidence>
<dbReference type="Pfam" id="PF00132">
    <property type="entry name" value="Hexapep"/>
    <property type="match status" value="1"/>
</dbReference>
<dbReference type="Gene3D" id="2.160.10.10">
    <property type="entry name" value="Hexapeptide repeat proteins"/>
    <property type="match status" value="1"/>
</dbReference>
<dbReference type="CDD" id="cd04647">
    <property type="entry name" value="LbH_MAT_like"/>
    <property type="match status" value="1"/>
</dbReference>
<accession>A0ABU1AMN2</accession>